<evidence type="ECO:0008006" key="3">
    <source>
        <dbReference type="Google" id="ProtNLM"/>
    </source>
</evidence>
<name>A0A7X1KLM2_9SPHN</name>
<dbReference type="InterPro" id="IPR017026">
    <property type="entry name" value="ImuA"/>
</dbReference>
<dbReference type="Gene3D" id="3.40.50.300">
    <property type="entry name" value="P-loop containing nucleotide triphosphate hydrolases"/>
    <property type="match status" value="1"/>
</dbReference>
<accession>A0A7X1KLM2</accession>
<proteinExistence type="predicted"/>
<dbReference type="EMBL" id="JACLAW010000005">
    <property type="protein sequence ID" value="MBC2665458.1"/>
    <property type="molecule type" value="Genomic_DNA"/>
</dbReference>
<organism evidence="1 2">
    <name type="scientific">Novosphingobium flavum</name>
    <dbReference type="NCBI Taxonomy" id="1778672"/>
    <lineage>
        <taxon>Bacteria</taxon>
        <taxon>Pseudomonadati</taxon>
        <taxon>Pseudomonadota</taxon>
        <taxon>Alphaproteobacteria</taxon>
        <taxon>Sphingomonadales</taxon>
        <taxon>Sphingomonadaceae</taxon>
        <taxon>Novosphingobium</taxon>
    </lineage>
</organism>
<gene>
    <name evidence="1" type="ORF">H7F51_07985</name>
</gene>
<dbReference type="InterPro" id="IPR027417">
    <property type="entry name" value="P-loop_NTPase"/>
</dbReference>
<dbReference type="AlphaFoldDB" id="A0A7X1KLM2"/>
<evidence type="ECO:0000313" key="1">
    <source>
        <dbReference type="EMBL" id="MBC2665458.1"/>
    </source>
</evidence>
<protein>
    <recommendedName>
        <fullName evidence="3">Protein ImuA</fullName>
    </recommendedName>
</protein>
<evidence type="ECO:0000313" key="2">
    <source>
        <dbReference type="Proteomes" id="UP000566813"/>
    </source>
</evidence>
<sequence>MHDRAAPAEAPRRAFGIASLDATLGGGLARGRVHEVYAAESDDAASATGFTVGAAIGMVDPGRTVLWLRTLRAARLGGVAQANGWSELGGAPGHGLVGVVGDATALLRAAVDALRCTALGAVIVESWGTMRELDLTASRRLALATEQSGVPLLLLRHDASPVPSAAQTRWQVAAAPSQALPGHAPGRPTFDVTLLRQRSGPSGFDWRLEWDRDQRMFREAPLSGVVVPFSACGQVATGGNGSAFPDDRRAA</sequence>
<dbReference type="PIRSF" id="PIRSF034285">
    <property type="entry name" value="UCP034285"/>
    <property type="match status" value="1"/>
</dbReference>
<reference evidence="1 2" key="1">
    <citation type="submission" date="2020-08" db="EMBL/GenBank/DDBJ databases">
        <title>The genome sequence of type strain Novosphingobium flavum NBRC 111647.</title>
        <authorList>
            <person name="Liu Y."/>
        </authorList>
    </citation>
    <scope>NUCLEOTIDE SEQUENCE [LARGE SCALE GENOMIC DNA]</scope>
    <source>
        <strain evidence="1 2">NBRC 111647</strain>
    </source>
</reference>
<keyword evidence="2" id="KW-1185">Reference proteome</keyword>
<dbReference type="Proteomes" id="UP000566813">
    <property type="component" value="Unassembled WGS sequence"/>
</dbReference>
<comment type="caution">
    <text evidence="1">The sequence shown here is derived from an EMBL/GenBank/DDBJ whole genome shotgun (WGS) entry which is preliminary data.</text>
</comment>